<dbReference type="FunFam" id="1.20.5.170:FF:000072">
    <property type="entry name" value="Putative chromatin structure-remodeling complex subunit snf21"/>
    <property type="match status" value="1"/>
</dbReference>
<feature type="compositionally biased region" description="Polar residues" evidence="11">
    <location>
        <begin position="16"/>
        <end position="28"/>
    </location>
</feature>
<dbReference type="EMBL" id="ML119109">
    <property type="protein sequence ID" value="RPB16418.1"/>
    <property type="molecule type" value="Genomic_DNA"/>
</dbReference>
<dbReference type="SMART" id="SM01314">
    <property type="entry name" value="SnAC"/>
    <property type="match status" value="1"/>
</dbReference>
<keyword evidence="7 10" id="KW-0103">Bromodomain</keyword>
<dbReference type="PANTHER" id="PTHR10799">
    <property type="entry name" value="SNF2/RAD54 HELICASE FAMILY"/>
    <property type="match status" value="1"/>
</dbReference>
<dbReference type="SMART" id="SM00490">
    <property type="entry name" value="HELICc"/>
    <property type="match status" value="1"/>
</dbReference>
<feature type="domain" description="Helicase ATP-binding" evidence="13">
    <location>
        <begin position="495"/>
        <end position="660"/>
    </location>
</feature>
<feature type="region of interest" description="Disordered" evidence="11">
    <location>
        <begin position="1096"/>
        <end position="1173"/>
    </location>
</feature>
<dbReference type="PROSITE" id="PS00633">
    <property type="entry name" value="BROMODOMAIN_1"/>
    <property type="match status" value="1"/>
</dbReference>
<dbReference type="InterPro" id="IPR036427">
    <property type="entry name" value="Bromodomain-like_sf"/>
</dbReference>
<name>A0A3N4L3T0_9PEZI</name>
<dbReference type="Pfam" id="PF00439">
    <property type="entry name" value="Bromodomain"/>
    <property type="match status" value="1"/>
</dbReference>
<feature type="compositionally biased region" description="Low complexity" evidence="11">
    <location>
        <begin position="1305"/>
        <end position="1319"/>
    </location>
</feature>
<dbReference type="CDD" id="cd17996">
    <property type="entry name" value="DEXHc_SMARCA2_SMARCA4"/>
    <property type="match status" value="1"/>
</dbReference>
<dbReference type="InterPro" id="IPR000330">
    <property type="entry name" value="SNF2_N"/>
</dbReference>
<dbReference type="Proteomes" id="UP000277580">
    <property type="component" value="Unassembled WGS sequence"/>
</dbReference>
<dbReference type="PROSITE" id="PS50014">
    <property type="entry name" value="BROMODOMAIN_2"/>
    <property type="match status" value="1"/>
</dbReference>
<dbReference type="InterPro" id="IPR027417">
    <property type="entry name" value="P-loop_NTPase"/>
</dbReference>
<dbReference type="Pfam" id="PF08880">
    <property type="entry name" value="QLQ"/>
    <property type="match status" value="1"/>
</dbReference>
<keyword evidence="8" id="KW-0804">Transcription</keyword>
<evidence type="ECO:0000256" key="1">
    <source>
        <dbReference type="ARBA" id="ARBA00004123"/>
    </source>
</evidence>
<keyword evidence="2" id="KW-0547">Nucleotide-binding</keyword>
<evidence type="ECO:0000256" key="10">
    <source>
        <dbReference type="PROSITE-ProRule" id="PRU00035"/>
    </source>
</evidence>
<accession>A0A3N4L3T0</accession>
<evidence type="ECO:0000259" key="16">
    <source>
        <dbReference type="PROSITE" id="PS51666"/>
    </source>
</evidence>
<dbReference type="InterPro" id="IPR049730">
    <property type="entry name" value="SNF2/RAD54-like_C"/>
</dbReference>
<keyword evidence="3" id="KW-0378">Hydrolase</keyword>
<dbReference type="InterPro" id="IPR038718">
    <property type="entry name" value="SNF2-like_sf"/>
</dbReference>
<dbReference type="GO" id="GO:0004386">
    <property type="term" value="F:helicase activity"/>
    <property type="evidence" value="ECO:0007669"/>
    <property type="project" value="UniProtKB-KW"/>
</dbReference>
<feature type="compositionally biased region" description="Low complexity" evidence="11">
    <location>
        <begin position="1"/>
        <end position="15"/>
    </location>
</feature>
<dbReference type="CDD" id="cd18793">
    <property type="entry name" value="SF2_C_SNF"/>
    <property type="match status" value="1"/>
</dbReference>
<dbReference type="Gene3D" id="3.40.50.300">
    <property type="entry name" value="P-loop containing nucleotide triphosphate hydrolases"/>
    <property type="match status" value="1"/>
</dbReference>
<evidence type="ECO:0000256" key="11">
    <source>
        <dbReference type="SAM" id="MobiDB-lite"/>
    </source>
</evidence>
<dbReference type="FunFam" id="3.40.50.10810:FF:000008">
    <property type="entry name" value="Chromatin structure-remodeling complex subunit snf21"/>
    <property type="match status" value="1"/>
</dbReference>
<dbReference type="SMART" id="SM00951">
    <property type="entry name" value="QLQ"/>
    <property type="match status" value="1"/>
</dbReference>
<dbReference type="InParanoid" id="A0A3N4L3T0"/>
<dbReference type="InterPro" id="IPR029295">
    <property type="entry name" value="SnAC"/>
</dbReference>
<dbReference type="GO" id="GO:0006366">
    <property type="term" value="P:transcription by RNA polymerase II"/>
    <property type="evidence" value="ECO:0007669"/>
    <property type="project" value="UniProtKB-ARBA"/>
</dbReference>
<feature type="domain" description="HSA" evidence="15">
    <location>
        <begin position="317"/>
        <end position="389"/>
    </location>
</feature>
<dbReference type="Gene3D" id="1.20.5.170">
    <property type="match status" value="1"/>
</dbReference>
<dbReference type="FunCoup" id="A0A3N4L3T0">
    <property type="interactions" value="1016"/>
</dbReference>
<evidence type="ECO:0000256" key="5">
    <source>
        <dbReference type="ARBA" id="ARBA00022840"/>
    </source>
</evidence>
<dbReference type="Pfam" id="PF07529">
    <property type="entry name" value="HSA"/>
    <property type="match status" value="1"/>
</dbReference>
<feature type="region of interest" description="Disordered" evidence="11">
    <location>
        <begin position="1290"/>
        <end position="1353"/>
    </location>
</feature>
<dbReference type="GO" id="GO:0016787">
    <property type="term" value="F:hydrolase activity"/>
    <property type="evidence" value="ECO:0007669"/>
    <property type="project" value="UniProtKB-KW"/>
</dbReference>
<keyword evidence="9" id="KW-0539">Nucleus</keyword>
<evidence type="ECO:0000256" key="8">
    <source>
        <dbReference type="ARBA" id="ARBA00023163"/>
    </source>
</evidence>
<keyword evidence="4" id="KW-0347">Helicase</keyword>
<dbReference type="PROSITE" id="PS51192">
    <property type="entry name" value="HELICASE_ATP_BIND_1"/>
    <property type="match status" value="1"/>
</dbReference>
<dbReference type="GO" id="GO:0005524">
    <property type="term" value="F:ATP binding"/>
    <property type="evidence" value="ECO:0007669"/>
    <property type="project" value="UniProtKB-KW"/>
</dbReference>
<sequence>MQQQQQQNQYAQHSQMRQQRQTAQNGVPQVNGRAPVQSQPAQTPSTQAINGPSESPQNRTPHSSNNINTNGAPTPATSVVSKSSTLPSNSTFTQDQLGILRNQIMAFKMISKNLAVPPNIQSAIFSSYPQRIEQAATGIAAVSAVVDALVKEGIESEKADGTPKKKRTGYETFTSPWTNLQPYISYGEHGARDKRLMIPSIMPMGIDVARLHEERELVIYNRISARKAELEKLPSNLAEFDSSKGGDGVSESLKLKALIEYKALCLLPKQRALRQEMVNTMVHADNLAVTSNRAMFRRMKKQSLREARITEKLEKQQRDQREQRERRKHVEYIQGVIQHGQEIRSAARAREAKAQKLGRMMLQHHQHMEKEEQKRMERTAKQRLQALKANDEEAYLKLLDQAKDTRITHLLRQTDSFLQSLAASVRQQQRDAVQAYGIPEGYVEPESEEEEEEDSGKVDYYAVAHRIQETVDTQPAILTGGKLKDYQLKGLQWMISLYNNNLNGILADEMGLGKTIQTISLITYLIERKNQNGPFLVIVPLSTLTNWNLEFDKWAPSVGKIVYKGPPAVRKTQQNAIKYSTWQVLLTTYEYIIKDRPLLSKIKWNYMIIDEGHRMKNSQSKLSATLTTYYNCRYRLILTGTPLQNNLPELWSLLNFVLPTIFKSVKSFDEWFNTPFANTGSQDKMELNEEEALLVIRRLHKVLRPFLLRRLKRDVEAELPEKVERVIKCKFSALQQKLYQQMMNNGILYVNDAEKGGKMGVKGLSNMIMQLRKLCNHPFVFEEVESAVNPAKINNDCLWRTAGKFELLDRLLPKFFVTKHRVLMFFQMTQIMNIMEDFLHLRGFRYLRLDGSTKADDRSQLLKEFNAPDSPYFIFLLSTRAGGLGLNLQTADTVIIYDSDWNPHQDLQAQDRAHRIGQKNEVRILRLITSNSVEERILERAQYKLDIDGKVIQAGKFDNKSTNEERDALLRVMLEADTTDAIANEEFDDDELNEICARTDDELALFKRMDDERKRDSPYGEGKPLGRLYEESELPDIYLHDDVLPIEEPQGPVGRGARERKITNYDDGLTEEQWLDAIDNDDDTIEDAVKRKRDRIERRQVNKAKRAGDYDDATPPPDTPPPVEETPPATARKGKRGRKPNTEKRRVEEVEEPKARKRQRVSKGGYVPSDAITPGNRAMLQRACEAIFDAVHHLEEPETERLRSELFEKLPSKKIFPDYYHIIKQPISFNEIKKRIRNGDYSDLDGFKVDFQLMFNNARIYNEEGSIVYEDANAMEAEFESKFTEEKRGFDAIGNGSSAGGTSTGPGTSTGTPAGNSGTPHIRLKVKGHNAGGGGRDARSPDEDSAASGDDSE</sequence>
<evidence type="ECO:0000256" key="4">
    <source>
        <dbReference type="ARBA" id="ARBA00022806"/>
    </source>
</evidence>
<dbReference type="PROSITE" id="PS51204">
    <property type="entry name" value="HSA"/>
    <property type="match status" value="1"/>
</dbReference>
<evidence type="ECO:0000256" key="9">
    <source>
        <dbReference type="ARBA" id="ARBA00023242"/>
    </source>
</evidence>
<proteinExistence type="predicted"/>
<protein>
    <submittedName>
        <fullName evidence="17">Uncharacterized protein</fullName>
    </submittedName>
</protein>
<evidence type="ECO:0000256" key="6">
    <source>
        <dbReference type="ARBA" id="ARBA00023015"/>
    </source>
</evidence>
<dbReference type="SMART" id="SM00573">
    <property type="entry name" value="HSA"/>
    <property type="match status" value="1"/>
</dbReference>
<dbReference type="InterPro" id="IPR014012">
    <property type="entry name" value="HSA_dom"/>
</dbReference>
<reference evidence="17 18" key="1">
    <citation type="journal article" date="2018" name="Nat. Ecol. Evol.">
        <title>Pezizomycetes genomes reveal the molecular basis of ectomycorrhizal truffle lifestyle.</title>
        <authorList>
            <person name="Murat C."/>
            <person name="Payen T."/>
            <person name="Noel B."/>
            <person name="Kuo A."/>
            <person name="Morin E."/>
            <person name="Chen J."/>
            <person name="Kohler A."/>
            <person name="Krizsan K."/>
            <person name="Balestrini R."/>
            <person name="Da Silva C."/>
            <person name="Montanini B."/>
            <person name="Hainaut M."/>
            <person name="Levati E."/>
            <person name="Barry K.W."/>
            <person name="Belfiori B."/>
            <person name="Cichocki N."/>
            <person name="Clum A."/>
            <person name="Dockter R.B."/>
            <person name="Fauchery L."/>
            <person name="Guy J."/>
            <person name="Iotti M."/>
            <person name="Le Tacon F."/>
            <person name="Lindquist E.A."/>
            <person name="Lipzen A."/>
            <person name="Malagnac F."/>
            <person name="Mello A."/>
            <person name="Molinier V."/>
            <person name="Miyauchi S."/>
            <person name="Poulain J."/>
            <person name="Riccioni C."/>
            <person name="Rubini A."/>
            <person name="Sitrit Y."/>
            <person name="Splivallo R."/>
            <person name="Traeger S."/>
            <person name="Wang M."/>
            <person name="Zifcakova L."/>
            <person name="Wipf D."/>
            <person name="Zambonelli A."/>
            <person name="Paolocci F."/>
            <person name="Nowrousian M."/>
            <person name="Ottonello S."/>
            <person name="Baldrian P."/>
            <person name="Spatafora J.W."/>
            <person name="Henrissat B."/>
            <person name="Nagy L.G."/>
            <person name="Aury J.M."/>
            <person name="Wincker P."/>
            <person name="Grigoriev I.V."/>
            <person name="Bonfante P."/>
            <person name="Martin F.M."/>
        </authorList>
    </citation>
    <scope>NUCLEOTIDE SEQUENCE [LARGE SCALE GENOMIC DNA]</scope>
    <source>
        <strain evidence="17 18">CCBAS932</strain>
    </source>
</reference>
<feature type="compositionally biased region" description="Polar residues" evidence="11">
    <location>
        <begin position="36"/>
        <end position="91"/>
    </location>
</feature>
<comment type="subcellular location">
    <subcellularLocation>
        <location evidence="1">Nucleus</location>
    </subcellularLocation>
</comment>
<dbReference type="Gene3D" id="3.40.50.10810">
    <property type="entry name" value="Tandem AAA-ATPase domain"/>
    <property type="match status" value="1"/>
</dbReference>
<dbReference type="InterPro" id="IPR001487">
    <property type="entry name" value="Bromodomain"/>
</dbReference>
<evidence type="ECO:0000259" key="12">
    <source>
        <dbReference type="PROSITE" id="PS50014"/>
    </source>
</evidence>
<dbReference type="InterPro" id="IPR018359">
    <property type="entry name" value="Bromodomain_CS"/>
</dbReference>
<dbReference type="InterPro" id="IPR014978">
    <property type="entry name" value="Gln-Leu-Gln_QLQ"/>
</dbReference>
<evidence type="ECO:0000313" key="17">
    <source>
        <dbReference type="EMBL" id="RPB16418.1"/>
    </source>
</evidence>
<feature type="compositionally biased region" description="Basic and acidic residues" evidence="11">
    <location>
        <begin position="1140"/>
        <end position="1154"/>
    </location>
</feature>
<dbReference type="PRINTS" id="PR00503">
    <property type="entry name" value="BROMODOMAIN"/>
</dbReference>
<dbReference type="GO" id="GO:0006338">
    <property type="term" value="P:chromatin remodeling"/>
    <property type="evidence" value="ECO:0007669"/>
    <property type="project" value="UniProtKB-ARBA"/>
</dbReference>
<dbReference type="PROSITE" id="PS51194">
    <property type="entry name" value="HELICASE_CTER"/>
    <property type="match status" value="1"/>
</dbReference>
<dbReference type="GO" id="GO:0006355">
    <property type="term" value="P:regulation of DNA-templated transcription"/>
    <property type="evidence" value="ECO:0007669"/>
    <property type="project" value="InterPro"/>
</dbReference>
<dbReference type="PROSITE" id="PS51666">
    <property type="entry name" value="QLQ"/>
    <property type="match status" value="1"/>
</dbReference>
<dbReference type="SUPFAM" id="SSF52540">
    <property type="entry name" value="P-loop containing nucleoside triphosphate hydrolases"/>
    <property type="match status" value="2"/>
</dbReference>
<dbReference type="InterPro" id="IPR014001">
    <property type="entry name" value="Helicase_ATP-bd"/>
</dbReference>
<evidence type="ECO:0000256" key="7">
    <source>
        <dbReference type="ARBA" id="ARBA00023117"/>
    </source>
</evidence>
<feature type="compositionally biased region" description="Pro residues" evidence="11">
    <location>
        <begin position="1114"/>
        <end position="1125"/>
    </location>
</feature>
<gene>
    <name evidence="17" type="ORF">P167DRAFT_481275</name>
</gene>
<evidence type="ECO:0000259" key="15">
    <source>
        <dbReference type="PROSITE" id="PS51204"/>
    </source>
</evidence>
<evidence type="ECO:0000256" key="2">
    <source>
        <dbReference type="ARBA" id="ARBA00022741"/>
    </source>
</evidence>
<dbReference type="FunFam" id="3.40.50.300:FF:000843">
    <property type="entry name" value="Chromatin structure-remodeling complex subunit snf21"/>
    <property type="match status" value="1"/>
</dbReference>
<keyword evidence="18" id="KW-1185">Reference proteome</keyword>
<evidence type="ECO:0000256" key="3">
    <source>
        <dbReference type="ARBA" id="ARBA00022801"/>
    </source>
</evidence>
<dbReference type="Pfam" id="PF00176">
    <property type="entry name" value="SNF2-rel_dom"/>
    <property type="match status" value="1"/>
</dbReference>
<feature type="domain" description="Bromo" evidence="12">
    <location>
        <begin position="1199"/>
        <end position="1269"/>
    </location>
</feature>
<dbReference type="Gene3D" id="1.20.920.10">
    <property type="entry name" value="Bromodomain-like"/>
    <property type="match status" value="1"/>
</dbReference>
<evidence type="ECO:0000259" key="14">
    <source>
        <dbReference type="PROSITE" id="PS51194"/>
    </source>
</evidence>
<keyword evidence="6" id="KW-0805">Transcription regulation</keyword>
<keyword evidence="5" id="KW-0067">ATP-binding</keyword>
<dbReference type="Pfam" id="PF00271">
    <property type="entry name" value="Helicase_C"/>
    <property type="match status" value="1"/>
</dbReference>
<dbReference type="SMART" id="SM00487">
    <property type="entry name" value="DEXDc"/>
    <property type="match status" value="1"/>
</dbReference>
<organism evidence="17 18">
    <name type="scientific">Morchella conica CCBAS932</name>
    <dbReference type="NCBI Taxonomy" id="1392247"/>
    <lineage>
        <taxon>Eukaryota</taxon>
        <taxon>Fungi</taxon>
        <taxon>Dikarya</taxon>
        <taxon>Ascomycota</taxon>
        <taxon>Pezizomycotina</taxon>
        <taxon>Pezizomycetes</taxon>
        <taxon>Pezizales</taxon>
        <taxon>Morchellaceae</taxon>
        <taxon>Morchella</taxon>
    </lineage>
</organism>
<feature type="domain" description="QLQ" evidence="16">
    <location>
        <begin position="91"/>
        <end position="126"/>
    </location>
</feature>
<dbReference type="SUPFAM" id="SSF47370">
    <property type="entry name" value="Bromodomain"/>
    <property type="match status" value="1"/>
</dbReference>
<feature type="region of interest" description="Disordered" evidence="11">
    <location>
        <begin position="1"/>
        <end position="91"/>
    </location>
</feature>
<dbReference type="GO" id="GO:0042393">
    <property type="term" value="F:histone binding"/>
    <property type="evidence" value="ECO:0007669"/>
    <property type="project" value="InterPro"/>
</dbReference>
<dbReference type="Pfam" id="PF14619">
    <property type="entry name" value="SnAC"/>
    <property type="match status" value="1"/>
</dbReference>
<dbReference type="GO" id="GO:0005634">
    <property type="term" value="C:nucleus"/>
    <property type="evidence" value="ECO:0007669"/>
    <property type="project" value="UniProtKB-SubCell"/>
</dbReference>
<dbReference type="OrthoDB" id="5857104at2759"/>
<evidence type="ECO:0000313" key="18">
    <source>
        <dbReference type="Proteomes" id="UP000277580"/>
    </source>
</evidence>
<evidence type="ECO:0000259" key="13">
    <source>
        <dbReference type="PROSITE" id="PS51192"/>
    </source>
</evidence>
<dbReference type="STRING" id="1392247.A0A3N4L3T0"/>
<dbReference type="InterPro" id="IPR001650">
    <property type="entry name" value="Helicase_C-like"/>
</dbReference>
<dbReference type="SMART" id="SM00297">
    <property type="entry name" value="BROMO"/>
    <property type="match status" value="1"/>
</dbReference>
<feature type="domain" description="Helicase C-terminal" evidence="14">
    <location>
        <begin position="807"/>
        <end position="970"/>
    </location>
</feature>